<evidence type="ECO:0000256" key="1">
    <source>
        <dbReference type="ARBA" id="ARBA00007905"/>
    </source>
</evidence>
<evidence type="ECO:0000256" key="2">
    <source>
        <dbReference type="ARBA" id="ARBA00022857"/>
    </source>
</evidence>
<evidence type="ECO:0000259" key="4">
    <source>
        <dbReference type="Pfam" id="PF00248"/>
    </source>
</evidence>
<dbReference type="AlphaFoldDB" id="A0A1Q5UH53"/>
<organism evidence="5 6">
    <name type="scientific">Penicillium subrubescens</name>
    <dbReference type="NCBI Taxonomy" id="1316194"/>
    <lineage>
        <taxon>Eukaryota</taxon>
        <taxon>Fungi</taxon>
        <taxon>Dikarya</taxon>
        <taxon>Ascomycota</taxon>
        <taxon>Pezizomycotina</taxon>
        <taxon>Eurotiomycetes</taxon>
        <taxon>Eurotiomycetidae</taxon>
        <taxon>Eurotiales</taxon>
        <taxon>Aspergillaceae</taxon>
        <taxon>Penicillium</taxon>
    </lineage>
</organism>
<dbReference type="Gene3D" id="3.20.20.100">
    <property type="entry name" value="NADP-dependent oxidoreductase domain"/>
    <property type="match status" value="1"/>
</dbReference>
<dbReference type="STRING" id="1316194.A0A1Q5UH53"/>
<keyword evidence="6" id="KW-1185">Reference proteome</keyword>
<reference evidence="5 6" key="1">
    <citation type="submission" date="2016-10" db="EMBL/GenBank/DDBJ databases">
        <title>Genome sequence of the ascomycete fungus Penicillium subrubescens.</title>
        <authorList>
            <person name="De Vries R.P."/>
            <person name="Peng M."/>
            <person name="Dilokpimol A."/>
            <person name="Hilden K."/>
            <person name="Makela M.R."/>
            <person name="Grigoriev I."/>
            <person name="Riley R."/>
            <person name="Granchi Z."/>
        </authorList>
    </citation>
    <scope>NUCLEOTIDE SEQUENCE [LARGE SCALE GENOMIC DNA]</scope>
    <source>
        <strain evidence="5 6">CBS 132785</strain>
    </source>
</reference>
<accession>A0A1Q5UH53</accession>
<keyword evidence="3" id="KW-0560">Oxidoreductase</keyword>
<comment type="caution">
    <text evidence="5">The sequence shown here is derived from an EMBL/GenBank/DDBJ whole genome shotgun (WGS) entry which is preliminary data.</text>
</comment>
<gene>
    <name evidence="5" type="ORF">PENSUB_2676</name>
</gene>
<dbReference type="GO" id="GO:0016616">
    <property type="term" value="F:oxidoreductase activity, acting on the CH-OH group of donors, NAD or NADP as acceptor"/>
    <property type="evidence" value="ECO:0007669"/>
    <property type="project" value="UniProtKB-ARBA"/>
</dbReference>
<dbReference type="Pfam" id="PF00248">
    <property type="entry name" value="Aldo_ket_red"/>
    <property type="match status" value="1"/>
</dbReference>
<dbReference type="SUPFAM" id="SSF51430">
    <property type="entry name" value="NAD(P)-linked oxidoreductase"/>
    <property type="match status" value="1"/>
</dbReference>
<dbReference type="InterPro" id="IPR036812">
    <property type="entry name" value="NAD(P)_OxRdtase_dom_sf"/>
</dbReference>
<feature type="domain" description="NADP-dependent oxidoreductase" evidence="4">
    <location>
        <begin position="51"/>
        <end position="105"/>
    </location>
</feature>
<evidence type="ECO:0000256" key="3">
    <source>
        <dbReference type="ARBA" id="ARBA00023002"/>
    </source>
</evidence>
<protein>
    <recommendedName>
        <fullName evidence="4">NADP-dependent oxidoreductase domain-containing protein</fullName>
    </recommendedName>
</protein>
<dbReference type="PANTHER" id="PTHR43827:SF3">
    <property type="entry name" value="NADP-DEPENDENT OXIDOREDUCTASE DOMAIN-CONTAINING PROTEIN"/>
    <property type="match status" value="1"/>
</dbReference>
<dbReference type="InterPro" id="IPR023210">
    <property type="entry name" value="NADP_OxRdtase_dom"/>
</dbReference>
<evidence type="ECO:0000313" key="6">
    <source>
        <dbReference type="Proteomes" id="UP000186955"/>
    </source>
</evidence>
<sequence>MALSIARTTRMSSFFKPLLFNPNLTLRTLSTRTTTRKLNNGTTIPALGFSTFQDPDSQEETVSLALQKSMRLIDTARIYDVEAQVGKGIKKSCIPREEIFLGTKLWCND</sequence>
<dbReference type="InterPro" id="IPR020471">
    <property type="entry name" value="AKR"/>
</dbReference>
<proteinExistence type="inferred from homology"/>
<comment type="similarity">
    <text evidence="1">Belongs to the aldo/keto reductase family.</text>
</comment>
<dbReference type="Proteomes" id="UP000186955">
    <property type="component" value="Unassembled WGS sequence"/>
</dbReference>
<keyword evidence="2" id="KW-0521">NADP</keyword>
<dbReference type="PANTHER" id="PTHR43827">
    <property type="entry name" value="2,5-DIKETO-D-GLUCONIC ACID REDUCTASE"/>
    <property type="match status" value="1"/>
</dbReference>
<evidence type="ECO:0000313" key="5">
    <source>
        <dbReference type="EMBL" id="OKP11810.1"/>
    </source>
</evidence>
<dbReference type="EMBL" id="MNBE01000273">
    <property type="protein sequence ID" value="OKP11810.1"/>
    <property type="molecule type" value="Genomic_DNA"/>
</dbReference>
<name>A0A1Q5UH53_9EURO</name>